<comment type="caution">
    <text evidence="2">The sequence shown here is derived from an EMBL/GenBank/DDBJ whole genome shotgun (WGS) entry which is preliminary data.</text>
</comment>
<organism evidence="2 3">
    <name type="scientific">Rhizophagus irregularis</name>
    <dbReference type="NCBI Taxonomy" id="588596"/>
    <lineage>
        <taxon>Eukaryota</taxon>
        <taxon>Fungi</taxon>
        <taxon>Fungi incertae sedis</taxon>
        <taxon>Mucoromycota</taxon>
        <taxon>Glomeromycotina</taxon>
        <taxon>Glomeromycetes</taxon>
        <taxon>Glomerales</taxon>
        <taxon>Glomeraceae</taxon>
        <taxon>Rhizophagus</taxon>
    </lineage>
</organism>
<dbReference type="Proteomes" id="UP000234323">
    <property type="component" value="Unassembled WGS sequence"/>
</dbReference>
<dbReference type="VEuPathDB" id="FungiDB:RhiirA1_410525"/>
<dbReference type="VEuPathDB" id="FungiDB:FUN_011930"/>
<keyword evidence="1" id="KW-0732">Signal</keyword>
<evidence type="ECO:0000313" key="3">
    <source>
        <dbReference type="Proteomes" id="UP000234323"/>
    </source>
</evidence>
<dbReference type="EMBL" id="LLXI01000587">
    <property type="protein sequence ID" value="PKY47907.1"/>
    <property type="molecule type" value="Genomic_DNA"/>
</dbReference>
<evidence type="ECO:0000313" key="2">
    <source>
        <dbReference type="EMBL" id="PKY47907.1"/>
    </source>
</evidence>
<feature type="signal peptide" evidence="1">
    <location>
        <begin position="1"/>
        <end position="23"/>
    </location>
</feature>
<sequence length="104" mass="11314">IKMKFKLFYLFFILAIFAAITLALDDHLVKRQGNDEKDVEAKALPSTLLALAVKFGASLVAKCRANSCRGRCPDQLCKVPNLSCCNLACEIGIGARIPRVGGRC</sequence>
<keyword evidence="3" id="KW-1185">Reference proteome</keyword>
<evidence type="ECO:0000256" key="1">
    <source>
        <dbReference type="SAM" id="SignalP"/>
    </source>
</evidence>
<reference evidence="2 3" key="1">
    <citation type="submission" date="2015-10" db="EMBL/GenBank/DDBJ databases">
        <title>Genome analyses suggest a sexual origin of heterokaryosis in a supposedly ancient asexual fungus.</title>
        <authorList>
            <person name="Ropars J."/>
            <person name="Sedzielewska K."/>
            <person name="Noel J."/>
            <person name="Charron P."/>
            <person name="Farinelli L."/>
            <person name="Marton T."/>
            <person name="Kruger M."/>
            <person name="Pelin A."/>
            <person name="Brachmann A."/>
            <person name="Corradi N."/>
        </authorList>
    </citation>
    <scope>NUCLEOTIDE SEQUENCE [LARGE SCALE GENOMIC DNA]</scope>
    <source>
        <strain evidence="2 3">A4</strain>
    </source>
</reference>
<feature type="chain" id="PRO_5014194822" description="WAP domain-containing protein" evidence="1">
    <location>
        <begin position="24"/>
        <end position="104"/>
    </location>
</feature>
<name>A0A2I1GMU8_9GLOM</name>
<evidence type="ECO:0008006" key="4">
    <source>
        <dbReference type="Google" id="ProtNLM"/>
    </source>
</evidence>
<dbReference type="VEuPathDB" id="FungiDB:RhiirFUN_010839"/>
<feature type="non-terminal residue" evidence="2">
    <location>
        <position position="1"/>
    </location>
</feature>
<proteinExistence type="predicted"/>
<dbReference type="AlphaFoldDB" id="A0A2I1GMU8"/>
<accession>A0A2I1GMU8</accession>
<gene>
    <name evidence="2" type="ORF">RhiirA4_403941</name>
</gene>
<protein>
    <recommendedName>
        <fullName evidence="4">WAP domain-containing protein</fullName>
    </recommendedName>
</protein>